<evidence type="ECO:0000313" key="2">
    <source>
        <dbReference type="Proteomes" id="UP001367508"/>
    </source>
</evidence>
<name>A0AAN9KUJ8_CANGL</name>
<protein>
    <submittedName>
        <fullName evidence="1">Uncharacterized protein</fullName>
    </submittedName>
</protein>
<evidence type="ECO:0000313" key="1">
    <source>
        <dbReference type="EMBL" id="KAK7324210.1"/>
    </source>
</evidence>
<dbReference type="Proteomes" id="UP001367508">
    <property type="component" value="Unassembled WGS sequence"/>
</dbReference>
<dbReference type="EMBL" id="JAYMYQ010000006">
    <property type="protein sequence ID" value="KAK7324210.1"/>
    <property type="molecule type" value="Genomic_DNA"/>
</dbReference>
<reference evidence="1 2" key="1">
    <citation type="submission" date="2024-01" db="EMBL/GenBank/DDBJ databases">
        <title>The genomes of 5 underutilized Papilionoideae crops provide insights into root nodulation and disease resistanc.</title>
        <authorList>
            <person name="Jiang F."/>
        </authorList>
    </citation>
    <scope>NUCLEOTIDE SEQUENCE [LARGE SCALE GENOMIC DNA]</scope>
    <source>
        <strain evidence="1">LVBAO_FW01</strain>
        <tissue evidence="1">Leaves</tissue>
    </source>
</reference>
<keyword evidence="2" id="KW-1185">Reference proteome</keyword>
<accession>A0AAN9KUJ8</accession>
<gene>
    <name evidence="1" type="ORF">VNO77_27736</name>
</gene>
<organism evidence="1 2">
    <name type="scientific">Canavalia gladiata</name>
    <name type="common">Sword bean</name>
    <name type="synonym">Dolichos gladiatus</name>
    <dbReference type="NCBI Taxonomy" id="3824"/>
    <lineage>
        <taxon>Eukaryota</taxon>
        <taxon>Viridiplantae</taxon>
        <taxon>Streptophyta</taxon>
        <taxon>Embryophyta</taxon>
        <taxon>Tracheophyta</taxon>
        <taxon>Spermatophyta</taxon>
        <taxon>Magnoliopsida</taxon>
        <taxon>eudicotyledons</taxon>
        <taxon>Gunneridae</taxon>
        <taxon>Pentapetalae</taxon>
        <taxon>rosids</taxon>
        <taxon>fabids</taxon>
        <taxon>Fabales</taxon>
        <taxon>Fabaceae</taxon>
        <taxon>Papilionoideae</taxon>
        <taxon>50 kb inversion clade</taxon>
        <taxon>NPAAA clade</taxon>
        <taxon>indigoferoid/millettioid clade</taxon>
        <taxon>Phaseoleae</taxon>
        <taxon>Canavalia</taxon>
    </lineage>
</organism>
<dbReference type="AlphaFoldDB" id="A0AAN9KUJ8"/>
<sequence length="183" mass="19802">MELGGEARGHICYYGSCGEKETKVPCLGLEGTSWSMRTSALTTKLDAHLLSSLSSLALGLPLAKQRFGRAYKRSFHGVMSLRSRLRVLGVLVLYFTPTELVPSTTTTRINALCLSSEVLALKKPQEDYHRSSSVVFPSEPLGFSVEDIPTSCSVALGTKLACGDAYATPFRLLLCLIPQTLDG</sequence>
<comment type="caution">
    <text evidence="1">The sequence shown here is derived from an EMBL/GenBank/DDBJ whole genome shotgun (WGS) entry which is preliminary data.</text>
</comment>
<proteinExistence type="predicted"/>